<evidence type="ECO:0000313" key="3">
    <source>
        <dbReference type="Proteomes" id="UP000478837"/>
    </source>
</evidence>
<organism evidence="2 3">
    <name type="scientific">Alteromonas hispanica</name>
    <dbReference type="NCBI Taxonomy" id="315421"/>
    <lineage>
        <taxon>Bacteria</taxon>
        <taxon>Pseudomonadati</taxon>
        <taxon>Pseudomonadota</taxon>
        <taxon>Gammaproteobacteria</taxon>
        <taxon>Alteromonadales</taxon>
        <taxon>Alteromonadaceae</taxon>
        <taxon>Alteromonas/Salinimonas group</taxon>
        <taxon>Alteromonas</taxon>
    </lineage>
</organism>
<sequence>MEEVASGLGRALYLTLRWFVLVALFEIVLYWYGYGTIKLFTFGKYPQKSSIDKTLCAVLGFISLCCTLFLVSFLFKNVT</sequence>
<keyword evidence="3" id="KW-1185">Reference proteome</keyword>
<dbReference type="EMBL" id="JAAAWP010000013">
    <property type="protein sequence ID" value="NDW22995.1"/>
    <property type="molecule type" value="Genomic_DNA"/>
</dbReference>
<proteinExistence type="predicted"/>
<dbReference type="RefSeq" id="WP_163112656.1">
    <property type="nucleotide sequence ID" value="NZ_JAAAWP010000013.1"/>
</dbReference>
<evidence type="ECO:0000313" key="2">
    <source>
        <dbReference type="EMBL" id="NDW22995.1"/>
    </source>
</evidence>
<dbReference type="Proteomes" id="UP000478837">
    <property type="component" value="Unassembled WGS sequence"/>
</dbReference>
<comment type="caution">
    <text evidence="2">The sequence shown here is derived from an EMBL/GenBank/DDBJ whole genome shotgun (WGS) entry which is preliminary data.</text>
</comment>
<keyword evidence="1" id="KW-0472">Membrane</keyword>
<protein>
    <submittedName>
        <fullName evidence="2">Uncharacterized protein</fullName>
    </submittedName>
</protein>
<accession>A0A6L9MYB0</accession>
<name>A0A6L9MYB0_9ALTE</name>
<dbReference type="AlphaFoldDB" id="A0A6L9MYB0"/>
<reference evidence="2 3" key="1">
    <citation type="submission" date="2020-01" db="EMBL/GenBank/DDBJ databases">
        <title>Genomes of bacteria type strains.</title>
        <authorList>
            <person name="Chen J."/>
            <person name="Zhu S."/>
            <person name="Yang J."/>
        </authorList>
    </citation>
    <scope>NUCLEOTIDE SEQUENCE [LARGE SCALE GENOMIC DNA]</scope>
    <source>
        <strain evidence="2 3">LMG 22958</strain>
    </source>
</reference>
<feature type="transmembrane region" description="Helical" evidence="1">
    <location>
        <begin position="12"/>
        <end position="33"/>
    </location>
</feature>
<evidence type="ECO:0000256" key="1">
    <source>
        <dbReference type="SAM" id="Phobius"/>
    </source>
</evidence>
<keyword evidence="1" id="KW-1133">Transmembrane helix</keyword>
<feature type="transmembrane region" description="Helical" evidence="1">
    <location>
        <begin position="54"/>
        <end position="75"/>
    </location>
</feature>
<keyword evidence="1" id="KW-0812">Transmembrane</keyword>
<gene>
    <name evidence="2" type="ORF">GTW09_15855</name>
</gene>